<dbReference type="EMBL" id="JBDFQZ010000001">
    <property type="protein sequence ID" value="KAK9755558.1"/>
    <property type="molecule type" value="Genomic_DNA"/>
</dbReference>
<protein>
    <recommendedName>
        <fullName evidence="3">VWFA domain-containing protein</fullName>
    </recommendedName>
</protein>
<evidence type="ECO:0000256" key="1">
    <source>
        <dbReference type="SAM" id="Coils"/>
    </source>
</evidence>
<evidence type="ECO:0000313" key="4">
    <source>
        <dbReference type="EMBL" id="KAK9755558.1"/>
    </source>
</evidence>
<reference evidence="4" key="1">
    <citation type="submission" date="2024-03" db="EMBL/GenBank/DDBJ databases">
        <title>WGS assembly of Saponaria officinalis var. Norfolk2.</title>
        <authorList>
            <person name="Jenkins J."/>
            <person name="Shu S."/>
            <person name="Grimwood J."/>
            <person name="Barry K."/>
            <person name="Goodstein D."/>
            <person name="Schmutz J."/>
            <person name="Leebens-Mack J."/>
            <person name="Osbourn A."/>
        </authorList>
    </citation>
    <scope>NUCLEOTIDE SEQUENCE [LARGE SCALE GENOMIC DNA]</scope>
    <source>
        <strain evidence="4">JIC</strain>
    </source>
</reference>
<dbReference type="Pfam" id="PF00092">
    <property type="entry name" value="VWA"/>
    <property type="match status" value="1"/>
</dbReference>
<evidence type="ECO:0000256" key="2">
    <source>
        <dbReference type="SAM" id="Phobius"/>
    </source>
</evidence>
<dbReference type="InterPro" id="IPR051266">
    <property type="entry name" value="CLCR"/>
</dbReference>
<dbReference type="PROSITE" id="PS50234">
    <property type="entry name" value="VWFA"/>
    <property type="match status" value="1"/>
</dbReference>
<comment type="caution">
    <text evidence="4">The sequence shown here is derived from an EMBL/GenBank/DDBJ whole genome shotgun (WGS) entry which is preliminary data.</text>
</comment>
<dbReference type="PANTHER" id="PTHR10579">
    <property type="entry name" value="CALCIUM-ACTIVATED CHLORIDE CHANNEL REGULATOR"/>
    <property type="match status" value="1"/>
</dbReference>
<dbReference type="PANTHER" id="PTHR10579:SF129">
    <property type="entry name" value="OS01G0640200 PROTEIN"/>
    <property type="match status" value="1"/>
</dbReference>
<organism evidence="4 5">
    <name type="scientific">Saponaria officinalis</name>
    <name type="common">Common soapwort</name>
    <name type="synonym">Lychnis saponaria</name>
    <dbReference type="NCBI Taxonomy" id="3572"/>
    <lineage>
        <taxon>Eukaryota</taxon>
        <taxon>Viridiplantae</taxon>
        <taxon>Streptophyta</taxon>
        <taxon>Embryophyta</taxon>
        <taxon>Tracheophyta</taxon>
        <taxon>Spermatophyta</taxon>
        <taxon>Magnoliopsida</taxon>
        <taxon>eudicotyledons</taxon>
        <taxon>Gunneridae</taxon>
        <taxon>Pentapetalae</taxon>
        <taxon>Caryophyllales</taxon>
        <taxon>Caryophyllaceae</taxon>
        <taxon>Caryophylleae</taxon>
        <taxon>Saponaria</taxon>
    </lineage>
</organism>
<keyword evidence="2" id="KW-1133">Transmembrane helix</keyword>
<keyword evidence="2" id="KW-0472">Membrane</keyword>
<dbReference type="SMART" id="SM00327">
    <property type="entry name" value="VWA"/>
    <property type="match status" value="1"/>
</dbReference>
<name>A0AAW1NB77_SAPOF</name>
<dbReference type="Gene3D" id="3.40.50.410">
    <property type="entry name" value="von Willebrand factor, type A domain"/>
    <property type="match status" value="1"/>
</dbReference>
<feature type="transmembrane region" description="Helical" evidence="2">
    <location>
        <begin position="522"/>
        <end position="544"/>
    </location>
</feature>
<sequence length="550" mass="60192">MAAQHNPLLIPADGFGLGIIEFEIFNKADAPLEKTDYRLVVGLMGLEIVGEQRCGVDIVTVLDVSYSMKGKNLEKLKTSMKYLVKKLNSIDRLSIVTFSSEADKLCGLTGMNNNAQAEIEMLIDKLEVNGSADITVGLQTALRVLDARRQHEGRTSAIMLMSSGEHNGLDHPSTVDVGHVPIYTFGLGKHHDSQLLQEIASRTSLNIAFSSCLAGLLSVVVQDLELTVTQMESEIEEVRAGNYDQARVNKSVTIVFGNIYNREKREIIVFLSLPAIEERTTTEILEATISCRPSGGGDLITSETIMATVTRRGSPVTVDPIEVGNEIARADTAVAIQKARKQADANDLSGAQNTMKNAEKLLCNLNRDADELIKAQKYERGRAFALSSELSHNLQRFASRGDATQLVALAIPLVGQFVNQAIEFDQDNDIEVTSTEEDMKEVAAQTAILDAAVEEEQKKLDEQIEALMDKADEEEKTETADKNNLIVAQADIVKHQLGEVIDSLKAIQDLIAALQKPAQTTTTYHCPCLLVLFSFTLLAFCLLLSDKCII</sequence>
<feature type="domain" description="VWFA" evidence="3">
    <location>
        <begin position="57"/>
        <end position="235"/>
    </location>
</feature>
<dbReference type="SUPFAM" id="SSF53300">
    <property type="entry name" value="vWA-like"/>
    <property type="match status" value="1"/>
</dbReference>
<feature type="coiled-coil region" evidence="1">
    <location>
        <begin position="450"/>
        <end position="477"/>
    </location>
</feature>
<keyword evidence="2" id="KW-0812">Transmembrane</keyword>
<accession>A0AAW1NB77</accession>
<dbReference type="Proteomes" id="UP001443914">
    <property type="component" value="Unassembled WGS sequence"/>
</dbReference>
<dbReference type="InterPro" id="IPR036465">
    <property type="entry name" value="vWFA_dom_sf"/>
</dbReference>
<proteinExistence type="predicted"/>
<keyword evidence="1" id="KW-0175">Coiled coil</keyword>
<dbReference type="AlphaFoldDB" id="A0AAW1NB77"/>
<evidence type="ECO:0000259" key="3">
    <source>
        <dbReference type="PROSITE" id="PS50234"/>
    </source>
</evidence>
<gene>
    <name evidence="4" type="ORF">RND81_01G034400</name>
</gene>
<dbReference type="InterPro" id="IPR002035">
    <property type="entry name" value="VWF_A"/>
</dbReference>
<keyword evidence="5" id="KW-1185">Reference proteome</keyword>
<evidence type="ECO:0000313" key="5">
    <source>
        <dbReference type="Proteomes" id="UP001443914"/>
    </source>
</evidence>